<keyword evidence="2" id="KW-0732">Signal</keyword>
<reference evidence="3" key="2">
    <citation type="submission" date="2023-05" db="EMBL/GenBank/DDBJ databases">
        <authorList>
            <consortium name="Lawrence Berkeley National Laboratory"/>
            <person name="Steindorff A."/>
            <person name="Hensen N."/>
            <person name="Bonometti L."/>
            <person name="Westerberg I."/>
            <person name="Brannstrom I.O."/>
            <person name="Guillou S."/>
            <person name="Cros-Aarteil S."/>
            <person name="Calhoun S."/>
            <person name="Haridas S."/>
            <person name="Kuo A."/>
            <person name="Mondo S."/>
            <person name="Pangilinan J."/>
            <person name="Riley R."/>
            <person name="Labutti K."/>
            <person name="Andreopoulos B."/>
            <person name="Lipzen A."/>
            <person name="Chen C."/>
            <person name="Yanf M."/>
            <person name="Daum C."/>
            <person name="Ng V."/>
            <person name="Clum A."/>
            <person name="Ohm R."/>
            <person name="Martin F."/>
            <person name="Silar P."/>
            <person name="Natvig D."/>
            <person name="Lalanne C."/>
            <person name="Gautier V."/>
            <person name="Ament-Velasquez S.L."/>
            <person name="Kruys A."/>
            <person name="Hutchinson M.I."/>
            <person name="Powell A.J."/>
            <person name="Barry K."/>
            <person name="Miller A.N."/>
            <person name="Grigoriev I.V."/>
            <person name="Debuchy R."/>
            <person name="Gladieux P."/>
            <person name="Thoren M.H."/>
            <person name="Johannesson H."/>
        </authorList>
    </citation>
    <scope>NUCLEOTIDE SEQUENCE</scope>
    <source>
        <strain evidence="3">CBS 141.50</strain>
    </source>
</reference>
<organism evidence="3 4">
    <name type="scientific">Dichotomopilus funicola</name>
    <dbReference type="NCBI Taxonomy" id="1934379"/>
    <lineage>
        <taxon>Eukaryota</taxon>
        <taxon>Fungi</taxon>
        <taxon>Dikarya</taxon>
        <taxon>Ascomycota</taxon>
        <taxon>Pezizomycotina</taxon>
        <taxon>Sordariomycetes</taxon>
        <taxon>Sordariomycetidae</taxon>
        <taxon>Sordariales</taxon>
        <taxon>Chaetomiaceae</taxon>
        <taxon>Dichotomopilus</taxon>
    </lineage>
</organism>
<comment type="caution">
    <text evidence="3">The sequence shown here is derived from an EMBL/GenBank/DDBJ whole genome shotgun (WGS) entry which is preliminary data.</text>
</comment>
<sequence>MKTLTLCAALTAPAVAQISNPSATPASVSGCAAVVSTTAVCTTCVTAACVVQATVTAGCGDCDANPPTVYRGFPCEEGCGNIGCETKYKVVTASDGVCGATTPGPGATPTGEPTGPSSSSSTAGAARMRPFRLW</sequence>
<accession>A0AAN6ZL16</accession>
<protein>
    <submittedName>
        <fullName evidence="3">Uncharacterized protein</fullName>
    </submittedName>
</protein>
<evidence type="ECO:0000256" key="2">
    <source>
        <dbReference type="SAM" id="SignalP"/>
    </source>
</evidence>
<dbReference type="AlphaFoldDB" id="A0AAN6ZL16"/>
<evidence type="ECO:0000313" key="3">
    <source>
        <dbReference type="EMBL" id="KAK4141788.1"/>
    </source>
</evidence>
<dbReference type="RefSeq" id="XP_062635159.1">
    <property type="nucleotide sequence ID" value="XM_062781450.1"/>
</dbReference>
<keyword evidence="4" id="KW-1185">Reference proteome</keyword>
<reference evidence="3" key="1">
    <citation type="journal article" date="2023" name="Mol. Phylogenet. Evol.">
        <title>Genome-scale phylogeny and comparative genomics of the fungal order Sordariales.</title>
        <authorList>
            <person name="Hensen N."/>
            <person name="Bonometti L."/>
            <person name="Westerberg I."/>
            <person name="Brannstrom I.O."/>
            <person name="Guillou S."/>
            <person name="Cros-Aarteil S."/>
            <person name="Calhoun S."/>
            <person name="Haridas S."/>
            <person name="Kuo A."/>
            <person name="Mondo S."/>
            <person name="Pangilinan J."/>
            <person name="Riley R."/>
            <person name="LaButti K."/>
            <person name="Andreopoulos B."/>
            <person name="Lipzen A."/>
            <person name="Chen C."/>
            <person name="Yan M."/>
            <person name="Daum C."/>
            <person name="Ng V."/>
            <person name="Clum A."/>
            <person name="Steindorff A."/>
            <person name="Ohm R.A."/>
            <person name="Martin F."/>
            <person name="Silar P."/>
            <person name="Natvig D.O."/>
            <person name="Lalanne C."/>
            <person name="Gautier V."/>
            <person name="Ament-Velasquez S.L."/>
            <person name="Kruys A."/>
            <person name="Hutchinson M.I."/>
            <person name="Powell A.J."/>
            <person name="Barry K."/>
            <person name="Miller A.N."/>
            <person name="Grigoriev I.V."/>
            <person name="Debuchy R."/>
            <person name="Gladieux P."/>
            <person name="Hiltunen Thoren M."/>
            <person name="Johannesson H."/>
        </authorList>
    </citation>
    <scope>NUCLEOTIDE SEQUENCE</scope>
    <source>
        <strain evidence="3">CBS 141.50</strain>
    </source>
</reference>
<dbReference type="Proteomes" id="UP001302676">
    <property type="component" value="Unassembled WGS sequence"/>
</dbReference>
<evidence type="ECO:0000256" key="1">
    <source>
        <dbReference type="SAM" id="MobiDB-lite"/>
    </source>
</evidence>
<dbReference type="PROSITE" id="PS51257">
    <property type="entry name" value="PROKAR_LIPOPROTEIN"/>
    <property type="match status" value="1"/>
</dbReference>
<evidence type="ECO:0000313" key="4">
    <source>
        <dbReference type="Proteomes" id="UP001302676"/>
    </source>
</evidence>
<dbReference type="GeneID" id="87818063"/>
<feature type="signal peptide" evidence="2">
    <location>
        <begin position="1"/>
        <end position="16"/>
    </location>
</feature>
<feature type="region of interest" description="Disordered" evidence="1">
    <location>
        <begin position="101"/>
        <end position="134"/>
    </location>
</feature>
<gene>
    <name evidence="3" type="ORF">C8A04DRAFT_30633</name>
</gene>
<feature type="chain" id="PRO_5043021810" evidence="2">
    <location>
        <begin position="17"/>
        <end position="134"/>
    </location>
</feature>
<proteinExistence type="predicted"/>
<feature type="compositionally biased region" description="Low complexity" evidence="1">
    <location>
        <begin position="101"/>
        <end position="126"/>
    </location>
</feature>
<dbReference type="EMBL" id="MU853606">
    <property type="protein sequence ID" value="KAK4141788.1"/>
    <property type="molecule type" value="Genomic_DNA"/>
</dbReference>
<name>A0AAN6ZL16_9PEZI</name>